<protein>
    <submittedName>
        <fullName evidence="1">Uncharacterized protein</fullName>
    </submittedName>
</protein>
<name>W1PFZ5_AMBTC</name>
<accession>W1PFZ5</accession>
<sequence>MMEDVAGVSLTRVEQVESDNGLDMEDICCLAFAPRSNHGTCETIPNLKFGPILEGLNEISSITPYPPIQLKEKFEWNKILPLNIMQEGCQEIDIGVASNEETIMNFYMFT</sequence>
<reference evidence="2" key="1">
    <citation type="journal article" date="2013" name="Science">
        <title>The Amborella genome and the evolution of flowering plants.</title>
        <authorList>
            <consortium name="Amborella Genome Project"/>
        </authorList>
    </citation>
    <scope>NUCLEOTIDE SEQUENCE [LARGE SCALE GENOMIC DNA]</scope>
</reference>
<dbReference type="Gramene" id="ERN06873">
    <property type="protein sequence ID" value="ERN06873"/>
    <property type="gene ID" value="AMTR_s00005p00247900"/>
</dbReference>
<proteinExistence type="predicted"/>
<dbReference type="EMBL" id="KI393866">
    <property type="protein sequence ID" value="ERN06873.1"/>
    <property type="molecule type" value="Genomic_DNA"/>
</dbReference>
<dbReference type="Proteomes" id="UP000017836">
    <property type="component" value="Unassembled WGS sequence"/>
</dbReference>
<evidence type="ECO:0000313" key="1">
    <source>
        <dbReference type="EMBL" id="ERN06873.1"/>
    </source>
</evidence>
<dbReference type="HOGENOM" id="CLU_2174350_0_0_1"/>
<organism evidence="1 2">
    <name type="scientific">Amborella trichopoda</name>
    <dbReference type="NCBI Taxonomy" id="13333"/>
    <lineage>
        <taxon>Eukaryota</taxon>
        <taxon>Viridiplantae</taxon>
        <taxon>Streptophyta</taxon>
        <taxon>Embryophyta</taxon>
        <taxon>Tracheophyta</taxon>
        <taxon>Spermatophyta</taxon>
        <taxon>Magnoliopsida</taxon>
        <taxon>Amborellales</taxon>
        <taxon>Amborellaceae</taxon>
        <taxon>Amborella</taxon>
    </lineage>
</organism>
<evidence type="ECO:0000313" key="2">
    <source>
        <dbReference type="Proteomes" id="UP000017836"/>
    </source>
</evidence>
<dbReference type="AlphaFoldDB" id="W1PFZ5"/>
<gene>
    <name evidence="1" type="ORF">AMTR_s00005p00247900</name>
</gene>
<keyword evidence="2" id="KW-1185">Reference proteome</keyword>